<dbReference type="AlphaFoldDB" id="A1ZDC6"/>
<dbReference type="EMBL" id="AAWS01000002">
    <property type="protein sequence ID" value="EAY31665.1"/>
    <property type="molecule type" value="Genomic_DNA"/>
</dbReference>
<organism evidence="1 2">
    <name type="scientific">Microscilla marina ATCC 23134</name>
    <dbReference type="NCBI Taxonomy" id="313606"/>
    <lineage>
        <taxon>Bacteria</taxon>
        <taxon>Pseudomonadati</taxon>
        <taxon>Bacteroidota</taxon>
        <taxon>Cytophagia</taxon>
        <taxon>Cytophagales</taxon>
        <taxon>Microscillaceae</taxon>
        <taxon>Microscilla</taxon>
    </lineage>
</organism>
<evidence type="ECO:0000313" key="1">
    <source>
        <dbReference type="EMBL" id="EAY31665.1"/>
    </source>
</evidence>
<dbReference type="RefSeq" id="WP_002693447.1">
    <property type="nucleotide sequence ID" value="NZ_AAWS01000002.1"/>
</dbReference>
<keyword evidence="2" id="KW-1185">Reference proteome</keyword>
<name>A1ZDC6_MICM2</name>
<sequence>MIQHFFATVLSVCLFNQAAVKSDCSQVAGIAIWKETMVFAKDENFPYCKLLQQAVNKDQKSIKRLAFKTFDASAGLVPQPLNT</sequence>
<protein>
    <submittedName>
        <fullName evidence="1">Uncharacterized protein</fullName>
    </submittedName>
</protein>
<dbReference type="Proteomes" id="UP000004095">
    <property type="component" value="Unassembled WGS sequence"/>
</dbReference>
<reference evidence="1 2" key="1">
    <citation type="submission" date="2007-01" db="EMBL/GenBank/DDBJ databases">
        <authorList>
            <person name="Haygood M."/>
            <person name="Podell S."/>
            <person name="Anderson C."/>
            <person name="Hopkinson B."/>
            <person name="Roe K."/>
            <person name="Barbeau K."/>
            <person name="Gaasterland T."/>
            <person name="Ferriera S."/>
            <person name="Johnson J."/>
            <person name="Kravitz S."/>
            <person name="Beeson K."/>
            <person name="Sutton G."/>
            <person name="Rogers Y.-H."/>
            <person name="Friedman R."/>
            <person name="Frazier M."/>
            <person name="Venter J.C."/>
        </authorList>
    </citation>
    <scope>NUCLEOTIDE SEQUENCE [LARGE SCALE GENOMIC DNA]</scope>
    <source>
        <strain evidence="1 2">ATCC 23134</strain>
    </source>
</reference>
<proteinExistence type="predicted"/>
<evidence type="ECO:0000313" key="2">
    <source>
        <dbReference type="Proteomes" id="UP000004095"/>
    </source>
</evidence>
<accession>A1ZDC6</accession>
<gene>
    <name evidence="1" type="ORF">M23134_05171</name>
</gene>
<comment type="caution">
    <text evidence="1">The sequence shown here is derived from an EMBL/GenBank/DDBJ whole genome shotgun (WGS) entry which is preliminary data.</text>
</comment>